<dbReference type="GO" id="GO:0006428">
    <property type="term" value="P:isoleucyl-tRNA aminoacylation"/>
    <property type="evidence" value="ECO:0007669"/>
    <property type="project" value="InterPro"/>
</dbReference>
<dbReference type="EC" id="6.1.1.5" evidence="3"/>
<evidence type="ECO:0000256" key="11">
    <source>
        <dbReference type="ARBA" id="ARBA00068280"/>
    </source>
</evidence>
<dbReference type="InterPro" id="IPR002300">
    <property type="entry name" value="aa-tRNA-synth_Ia"/>
</dbReference>
<dbReference type="GO" id="GO:0000049">
    <property type="term" value="F:tRNA binding"/>
    <property type="evidence" value="ECO:0007669"/>
    <property type="project" value="InterPro"/>
</dbReference>
<evidence type="ECO:0000313" key="17">
    <source>
        <dbReference type="Proteomes" id="UP000289323"/>
    </source>
</evidence>
<evidence type="ECO:0000259" key="14">
    <source>
        <dbReference type="Pfam" id="PF00133"/>
    </source>
</evidence>
<evidence type="ECO:0000313" key="16">
    <source>
        <dbReference type="EMBL" id="SPQ17758.1"/>
    </source>
</evidence>
<dbReference type="InterPro" id="IPR009080">
    <property type="entry name" value="tRNAsynth_Ia_anticodon-bd"/>
</dbReference>
<dbReference type="InterPro" id="IPR002301">
    <property type="entry name" value="Ile-tRNA-ligase"/>
</dbReference>
<dbReference type="PANTHER" id="PTHR42765">
    <property type="entry name" value="SOLEUCYL-TRNA SYNTHETASE"/>
    <property type="match status" value="1"/>
</dbReference>
<sequence>MSKNWASTLRLPKSTFPPRPLPQHRDQYIQRCADDFYKWQAANRPADNEFLLHDGPPYANGSLHAGHALNKILKDMILRVKVQQGRRVSYVPGWDCHGLPIELKAVGAAEGKRMSPGAIRKAARELAAKTVLEQMQSFRTYAVMADWDARWTTMDTAYEIRQLRLFQRMARRGLVYRRYKPVYWSPSSGTALAEAELEYNEAHVSRAAYVRFRVVDGYGALPGMEGFEGRLFAVVWTTTPWTLPANRAIAVHEDLAYHIVRVGADAFLVAENCLERVAKVLGGETAAPEVVGTVKGSQLTQLRYVNLLRGKSAELQPFIHGSFVTEGSGSGLVHCAPGHGFDDYLACLSLGIPVSAPVDNDGLFTEEAYPDQPDRLKGISVLDGGSAAVLELLGDDVLDVHEYRHKYPYDWRTKQPIIIRATAQWFADVDTIKQEALAAIDEVRFVPEHGKNRLEAFVRGRSEWCISRQRAWGVPIPALYEPNGDAVMTDEVIDHIISVIQERGTDAWWTDPADDPAWIPEPLRGKTEYSRGLDTMDVWFDSGTSWTMMNRQADLYLEGSDQHRGWFQSSLLTRVAAMGDHSAKSTTNTLGLSPFKTLITHGFTLDQDGKKMSKSLGNIISADQVMDGSLLPPLKAKKKGGNNTPPVKDALGPDALRLWVASSDYTGDIVLGEPVLKTIHQALLKYRTTIKMLTGSMHASARTAPLTAVDQIALLQLRDVMAEVGAHYDAYEFNKAFGCLNRWLTNDLSAFYLEALKDRLYCADGGGALEPIFVGLLRMLAPLTPVLVEEAWEHRPAWMKEEEEKGENGGAAQQQQQHPLRQLYDAPLVDPARLTIDEAELRGAVPVLMRVHAAIKAALETARADKLLGSSLQCAVVLQVPEGGRVLRTLRRFSDELEAMFVVSSVELNGAVPEGEGAQWKRCEEFELDGEACKAWVLPPKQAKCPRCWRFVAPQEDQLCARCEEVVGEAVQ</sequence>
<evidence type="ECO:0000256" key="9">
    <source>
        <dbReference type="ARBA" id="ARBA00032665"/>
    </source>
</evidence>
<evidence type="ECO:0000256" key="4">
    <source>
        <dbReference type="ARBA" id="ARBA00022598"/>
    </source>
</evidence>
<feature type="domain" description="Aminoacyl-tRNA synthetase class Ia" evidence="14">
    <location>
        <begin position="34"/>
        <end position="670"/>
    </location>
</feature>
<accession>A0A446B5L6</accession>
<evidence type="ECO:0000256" key="3">
    <source>
        <dbReference type="ARBA" id="ARBA00013165"/>
    </source>
</evidence>
<evidence type="ECO:0000256" key="1">
    <source>
        <dbReference type="ARBA" id="ARBA00004173"/>
    </source>
</evidence>
<dbReference type="Proteomes" id="UP000289323">
    <property type="component" value="Unassembled WGS sequence"/>
</dbReference>
<dbReference type="Gene3D" id="1.10.10.830">
    <property type="entry name" value="Ile-tRNA synthetase CP2 domain-like"/>
    <property type="match status" value="1"/>
</dbReference>
<dbReference type="GO" id="GO:0005524">
    <property type="term" value="F:ATP binding"/>
    <property type="evidence" value="ECO:0007669"/>
    <property type="project" value="UniProtKB-KW"/>
</dbReference>
<keyword evidence="7 12" id="KW-0648">Protein biosynthesis</keyword>
<evidence type="ECO:0000259" key="15">
    <source>
        <dbReference type="Pfam" id="PF08264"/>
    </source>
</evidence>
<evidence type="ECO:0000256" key="6">
    <source>
        <dbReference type="ARBA" id="ARBA00022840"/>
    </source>
</evidence>
<dbReference type="GO" id="GO:0002161">
    <property type="term" value="F:aminoacyl-tRNA deacylase activity"/>
    <property type="evidence" value="ECO:0007669"/>
    <property type="project" value="InterPro"/>
</dbReference>
<keyword evidence="4 12" id="KW-0436">Ligase</keyword>
<dbReference type="Gene3D" id="1.10.730.20">
    <property type="match status" value="1"/>
</dbReference>
<protein>
    <recommendedName>
        <fullName evidence="11">Isoleucine--tRNA ligase, mitochondrial</fullName>
        <ecNumber evidence="3">6.1.1.5</ecNumber>
    </recommendedName>
    <alternativeName>
        <fullName evidence="9">Isoleucyl-tRNA synthetase</fullName>
    </alternativeName>
</protein>
<dbReference type="EMBL" id="OUUZ01000001">
    <property type="protein sequence ID" value="SPQ17758.1"/>
    <property type="molecule type" value="Genomic_DNA"/>
</dbReference>
<evidence type="ECO:0000256" key="5">
    <source>
        <dbReference type="ARBA" id="ARBA00022741"/>
    </source>
</evidence>
<dbReference type="GO" id="GO:0032543">
    <property type="term" value="P:mitochondrial translation"/>
    <property type="evidence" value="ECO:0007669"/>
    <property type="project" value="TreeGrafter"/>
</dbReference>
<evidence type="ECO:0000256" key="7">
    <source>
        <dbReference type="ARBA" id="ARBA00022917"/>
    </source>
</evidence>
<dbReference type="PRINTS" id="PR00984">
    <property type="entry name" value="TRNASYNTHILE"/>
</dbReference>
<keyword evidence="8 12" id="KW-0030">Aminoacyl-tRNA synthetase</keyword>
<dbReference type="InterPro" id="IPR050081">
    <property type="entry name" value="Ile-tRNA_ligase"/>
</dbReference>
<feature type="region of interest" description="Disordered" evidence="13">
    <location>
        <begin position="1"/>
        <end position="23"/>
    </location>
</feature>
<dbReference type="SUPFAM" id="SSF47323">
    <property type="entry name" value="Anticodon-binding domain of a subclass of class I aminoacyl-tRNA synthetases"/>
    <property type="match status" value="1"/>
</dbReference>
<keyword evidence="5 12" id="KW-0547">Nucleotide-binding</keyword>
<dbReference type="SUPFAM" id="SSF52374">
    <property type="entry name" value="Nucleotidylyl transferase"/>
    <property type="match status" value="1"/>
</dbReference>
<dbReference type="InterPro" id="IPR013155">
    <property type="entry name" value="M/V/L/I-tRNA-synth_anticd-bd"/>
</dbReference>
<comment type="subcellular location">
    <subcellularLocation>
        <location evidence="1">Mitochondrion</location>
    </subcellularLocation>
</comment>
<evidence type="ECO:0000256" key="10">
    <source>
        <dbReference type="ARBA" id="ARBA00048359"/>
    </source>
</evidence>
<name>A0A446B5L6_9PEZI</name>
<dbReference type="SUPFAM" id="SSF50677">
    <property type="entry name" value="ValRS/IleRS/LeuRS editing domain"/>
    <property type="match status" value="1"/>
</dbReference>
<dbReference type="PANTHER" id="PTHR42765:SF1">
    <property type="entry name" value="ISOLEUCINE--TRNA LIGASE, MITOCHONDRIAL"/>
    <property type="match status" value="1"/>
</dbReference>
<dbReference type="GO" id="GO:0004822">
    <property type="term" value="F:isoleucine-tRNA ligase activity"/>
    <property type="evidence" value="ECO:0007669"/>
    <property type="project" value="UniProtKB-EC"/>
</dbReference>
<evidence type="ECO:0000256" key="8">
    <source>
        <dbReference type="ARBA" id="ARBA00023146"/>
    </source>
</evidence>
<evidence type="ECO:0000256" key="2">
    <source>
        <dbReference type="ARBA" id="ARBA00005594"/>
    </source>
</evidence>
<dbReference type="Gene3D" id="3.40.50.620">
    <property type="entry name" value="HUPs"/>
    <property type="match status" value="2"/>
</dbReference>
<dbReference type="GO" id="GO:0005739">
    <property type="term" value="C:mitochondrion"/>
    <property type="evidence" value="ECO:0007669"/>
    <property type="project" value="UniProtKB-SubCell"/>
</dbReference>
<proteinExistence type="inferred from homology"/>
<dbReference type="CDD" id="cd07960">
    <property type="entry name" value="Anticodon_Ia_Ile_BEm"/>
    <property type="match status" value="1"/>
</dbReference>
<dbReference type="InterPro" id="IPR001412">
    <property type="entry name" value="aa-tRNA-synth_I_CS"/>
</dbReference>
<dbReference type="NCBIfam" id="TIGR00392">
    <property type="entry name" value="ileS"/>
    <property type="match status" value="1"/>
</dbReference>
<dbReference type="FunFam" id="3.40.50.620:FF:000111">
    <property type="entry name" value="Mitochondrial isoleucyl-tRNA synthetase"/>
    <property type="match status" value="1"/>
</dbReference>
<dbReference type="Pfam" id="PF08264">
    <property type="entry name" value="Anticodon_1"/>
    <property type="match status" value="1"/>
</dbReference>
<gene>
    <name evidence="16" type="ORF">TT172_LOCUS177</name>
</gene>
<comment type="similarity">
    <text evidence="2 12">Belongs to the class-I aminoacyl-tRNA synthetase family.</text>
</comment>
<organism evidence="16 17">
    <name type="scientific">Thermothielavioides terrestris</name>
    <dbReference type="NCBI Taxonomy" id="2587410"/>
    <lineage>
        <taxon>Eukaryota</taxon>
        <taxon>Fungi</taxon>
        <taxon>Dikarya</taxon>
        <taxon>Ascomycota</taxon>
        <taxon>Pezizomycotina</taxon>
        <taxon>Sordariomycetes</taxon>
        <taxon>Sordariomycetidae</taxon>
        <taxon>Sordariales</taxon>
        <taxon>Chaetomiaceae</taxon>
        <taxon>Thermothielavioides</taxon>
    </lineage>
</organism>
<dbReference type="Pfam" id="PF00133">
    <property type="entry name" value="tRNA-synt_1"/>
    <property type="match status" value="1"/>
</dbReference>
<dbReference type="InterPro" id="IPR009008">
    <property type="entry name" value="Val/Leu/Ile-tRNA-synth_edit"/>
</dbReference>
<feature type="domain" description="Methionyl/Valyl/Leucyl/Isoleucyl-tRNA synthetase anticodon-binding" evidence="15">
    <location>
        <begin position="710"/>
        <end position="808"/>
    </location>
</feature>
<evidence type="ECO:0000256" key="13">
    <source>
        <dbReference type="SAM" id="MobiDB-lite"/>
    </source>
</evidence>
<keyword evidence="6 12" id="KW-0067">ATP-binding</keyword>
<reference evidence="16 17" key="1">
    <citation type="submission" date="2018-04" db="EMBL/GenBank/DDBJ databases">
        <authorList>
            <person name="Huttner S."/>
            <person name="Dainat J."/>
        </authorList>
    </citation>
    <scope>NUCLEOTIDE SEQUENCE [LARGE SCALE GENOMIC DNA]</scope>
</reference>
<dbReference type="Gene3D" id="3.90.740.10">
    <property type="entry name" value="Valyl/Leucyl/Isoleucyl-tRNA synthetase, editing domain"/>
    <property type="match status" value="1"/>
</dbReference>
<comment type="catalytic activity">
    <reaction evidence="10">
        <text>tRNA(Ile) + L-isoleucine + ATP = L-isoleucyl-tRNA(Ile) + AMP + diphosphate</text>
        <dbReference type="Rhea" id="RHEA:11060"/>
        <dbReference type="Rhea" id="RHEA-COMP:9666"/>
        <dbReference type="Rhea" id="RHEA-COMP:9695"/>
        <dbReference type="ChEBI" id="CHEBI:30616"/>
        <dbReference type="ChEBI" id="CHEBI:33019"/>
        <dbReference type="ChEBI" id="CHEBI:58045"/>
        <dbReference type="ChEBI" id="CHEBI:78442"/>
        <dbReference type="ChEBI" id="CHEBI:78528"/>
        <dbReference type="ChEBI" id="CHEBI:456215"/>
        <dbReference type="EC" id="6.1.1.5"/>
    </reaction>
</comment>
<dbReference type="InterPro" id="IPR014729">
    <property type="entry name" value="Rossmann-like_a/b/a_fold"/>
</dbReference>
<evidence type="ECO:0000256" key="12">
    <source>
        <dbReference type="RuleBase" id="RU363035"/>
    </source>
</evidence>
<dbReference type="PROSITE" id="PS00178">
    <property type="entry name" value="AA_TRNA_LIGASE_I"/>
    <property type="match status" value="1"/>
</dbReference>
<dbReference type="AlphaFoldDB" id="A0A446B5L6"/>
<dbReference type="InterPro" id="IPR033708">
    <property type="entry name" value="Anticodon_Ile_BEm"/>
</dbReference>